<dbReference type="AlphaFoldDB" id="H2CYD6"/>
<organism evidence="2">
    <name type="scientific">Notamacropus eugenii</name>
    <name type="common">Tammar wallaby</name>
    <name type="synonym">Macropus eugenii</name>
    <dbReference type="NCBI Taxonomy" id="9315"/>
    <lineage>
        <taxon>Eukaryota</taxon>
        <taxon>Metazoa</taxon>
        <taxon>Chordata</taxon>
        <taxon>Craniata</taxon>
        <taxon>Vertebrata</taxon>
        <taxon>Euteleostomi</taxon>
        <taxon>Mammalia</taxon>
        <taxon>Metatheria</taxon>
        <taxon>Diprotodontia</taxon>
        <taxon>Macropodidae</taxon>
        <taxon>Notamacropus</taxon>
    </lineage>
</organism>
<gene>
    <name evidence="2" type="primary">USM2</name>
</gene>
<accession>H2CYD6</accession>
<feature type="signal peptide" evidence="1">
    <location>
        <begin position="1"/>
        <end position="19"/>
    </location>
</feature>
<dbReference type="Gene3D" id="2.10.70.10">
    <property type="entry name" value="Complement Module, domain 1"/>
    <property type="match status" value="1"/>
</dbReference>
<evidence type="ECO:0000256" key="1">
    <source>
        <dbReference type="SAM" id="SignalP"/>
    </source>
</evidence>
<feature type="chain" id="PRO_5003560899" evidence="1">
    <location>
        <begin position="20"/>
        <end position="78"/>
    </location>
</feature>
<dbReference type="EMBL" id="JN251945">
    <property type="protein sequence ID" value="AEX32799.1"/>
    <property type="molecule type" value="Genomic_DNA"/>
</dbReference>
<evidence type="ECO:0000313" key="2">
    <source>
        <dbReference type="EMBL" id="AEX32799.1"/>
    </source>
</evidence>
<proteinExistence type="predicted"/>
<protein>
    <submittedName>
        <fullName evidence="2">Uterine-secreted microprotein 2</fullName>
    </submittedName>
</protein>
<name>H2CYD6_NOTEU</name>
<reference evidence="2" key="1">
    <citation type="journal article" date="2011" name="BMC Evol. Biol.">
        <title>A novel MSMB-related microprotein in the postovulatory egg coats of marsupials.</title>
        <authorList>
            <person name="Frankenberg S."/>
            <person name="Fenelon J."/>
            <person name="Dopheide B."/>
            <person name="Shaw G."/>
            <person name="Renfree M.B."/>
        </authorList>
    </citation>
    <scope>NUCLEOTIDE SEQUENCE</scope>
</reference>
<keyword evidence="1" id="KW-0732">Signal</keyword>
<sequence length="78" mass="9120">MERLISLMLLSTVLALAHGYCYRVQLRRISQFGPRNMCMDEVNNKMYKMGSKWQNSRCETCLCTNIGMMCCETWGECH</sequence>